<organism evidence="2 3">
    <name type="scientific">Bartonella quintana (strain Toulouse)</name>
    <name type="common">Rochalimaea quintana</name>
    <dbReference type="NCBI Taxonomy" id="283165"/>
    <lineage>
        <taxon>Bacteria</taxon>
        <taxon>Pseudomonadati</taxon>
        <taxon>Pseudomonadota</taxon>
        <taxon>Alphaproteobacteria</taxon>
        <taxon>Hyphomicrobiales</taxon>
        <taxon>Bartonellaceae</taxon>
        <taxon>Bartonella</taxon>
    </lineage>
</organism>
<dbReference type="EMBL" id="BX897700">
    <property type="protein sequence ID" value="CAF26598.1"/>
    <property type="molecule type" value="Genomic_DNA"/>
</dbReference>
<evidence type="ECO:0000313" key="2">
    <source>
        <dbReference type="EMBL" id="CAF26598.1"/>
    </source>
</evidence>
<gene>
    <name evidence="2" type="ordered locus">BQ11380</name>
</gene>
<accession>A0A0H3M3U6</accession>
<evidence type="ECO:0000313" key="3">
    <source>
        <dbReference type="Proteomes" id="UP000000597"/>
    </source>
</evidence>
<dbReference type="KEGG" id="bqu:BQ11380"/>
<feature type="region of interest" description="Disordered" evidence="1">
    <location>
        <begin position="32"/>
        <end position="76"/>
    </location>
</feature>
<dbReference type="AlphaFoldDB" id="A0A0H3M3U6"/>
<reference evidence="2 3" key="1">
    <citation type="journal article" date="2004" name="Proc. Natl. Acad. Sci. U.S.A.">
        <title>The louse-borne human pathogen Bartonella quintana is a genomic derivative of the zoonotic agent Bartonella henselae.</title>
        <authorList>
            <person name="Alsmark U.C.M."/>
            <person name="Frank A.C."/>
            <person name="Karlberg E.O."/>
            <person name="Legault B.-A."/>
            <person name="Ardell D.H."/>
            <person name="Canbaeck B."/>
            <person name="Eriksson A.-S."/>
            <person name="Naeslund A.K."/>
            <person name="Handley S.A."/>
            <person name="Huvet M."/>
            <person name="La Scola B."/>
            <person name="Holmberg M."/>
            <person name="Andersson S.G.E."/>
        </authorList>
    </citation>
    <scope>NUCLEOTIDE SEQUENCE [LARGE SCALE GENOMIC DNA]</scope>
    <source>
        <strain evidence="2 3">Toulouse</strain>
    </source>
</reference>
<name>A0A0H3M3U6_BARQU</name>
<feature type="compositionally biased region" description="Basic and acidic residues" evidence="1">
    <location>
        <begin position="34"/>
        <end position="54"/>
    </location>
</feature>
<evidence type="ECO:0000256" key="1">
    <source>
        <dbReference type="SAM" id="MobiDB-lite"/>
    </source>
</evidence>
<feature type="compositionally biased region" description="Basic residues" evidence="1">
    <location>
        <begin position="60"/>
        <end position="76"/>
    </location>
</feature>
<dbReference type="Proteomes" id="UP000000597">
    <property type="component" value="Chromosome"/>
</dbReference>
<proteinExistence type="predicted"/>
<sequence>MCHDINSLYNSNGLLKEVQYCSKGCAMIQMHQNQKQEKMNHQEQKAKQRQERLAKQLRQNLKRRKEQSRKRAQTEL</sequence>
<protein>
    <submittedName>
        <fullName evidence="2">Uncharacterized protein</fullName>
    </submittedName>
</protein>
<dbReference type="eggNOG" id="ENOG503143V">
    <property type="taxonomic scope" value="Bacteria"/>
</dbReference>
<dbReference type="HOGENOM" id="CLU_198800_0_0_5"/>